<protein>
    <submittedName>
        <fullName evidence="1">Uncharacterized protein</fullName>
    </submittedName>
</protein>
<name>A0ABU2C731_9BURK</name>
<accession>A0ABU2C731</accession>
<reference evidence="1 2" key="1">
    <citation type="submission" date="2023-07" db="EMBL/GenBank/DDBJ databases">
        <title>Sorghum-associated microbial communities from plants grown in Nebraska, USA.</title>
        <authorList>
            <person name="Schachtman D."/>
        </authorList>
    </citation>
    <scope>NUCLEOTIDE SEQUENCE [LARGE SCALE GENOMIC DNA]</scope>
    <source>
        <strain evidence="1 2">BE313</strain>
    </source>
</reference>
<dbReference type="Proteomes" id="UP001180487">
    <property type="component" value="Unassembled WGS sequence"/>
</dbReference>
<evidence type="ECO:0000313" key="1">
    <source>
        <dbReference type="EMBL" id="MDR7377141.1"/>
    </source>
</evidence>
<organism evidence="1 2">
    <name type="scientific">Rhodoferax ferrireducens</name>
    <dbReference type="NCBI Taxonomy" id="192843"/>
    <lineage>
        <taxon>Bacteria</taxon>
        <taxon>Pseudomonadati</taxon>
        <taxon>Pseudomonadota</taxon>
        <taxon>Betaproteobacteria</taxon>
        <taxon>Burkholderiales</taxon>
        <taxon>Comamonadaceae</taxon>
        <taxon>Rhodoferax</taxon>
    </lineage>
</organism>
<dbReference type="RefSeq" id="WP_310372681.1">
    <property type="nucleotide sequence ID" value="NZ_JAVDXT010000002.1"/>
</dbReference>
<dbReference type="EMBL" id="JAVDXT010000002">
    <property type="protein sequence ID" value="MDR7377141.1"/>
    <property type="molecule type" value="Genomic_DNA"/>
</dbReference>
<proteinExistence type="predicted"/>
<sequence>MSKEMKAYCIGHTMPLFTPPVSFEMLCPVSLGIPNELVIDDHRFGGQVDGGELAEYSQLFGLHDLLLSGDVVAEHLYLFQYRKFISTTVGGAESASPWVRVLTPQLAPGVFPSGEQLNAFSGRLAVGSVFDFGESISCNYARVHVIDDLVMFAAACVQSGVMDPADIKSFASLRGIIPSPAVCCIHVDVFMKLMRVLKAVWNSYSPHYHVQRSGYQRRVAGYLLERLHSFLLCKWLMDNSEPHIQLWQRYVVAEATN</sequence>
<gene>
    <name evidence="1" type="ORF">J2X19_001820</name>
</gene>
<comment type="caution">
    <text evidence="1">The sequence shown here is derived from an EMBL/GenBank/DDBJ whole genome shotgun (WGS) entry which is preliminary data.</text>
</comment>
<evidence type="ECO:0000313" key="2">
    <source>
        <dbReference type="Proteomes" id="UP001180487"/>
    </source>
</evidence>
<keyword evidence="2" id="KW-1185">Reference proteome</keyword>